<gene>
    <name evidence="2" type="ORF">FKZ61_14510</name>
</gene>
<dbReference type="SUPFAM" id="SSF53335">
    <property type="entry name" value="S-adenosyl-L-methionine-dependent methyltransferases"/>
    <property type="match status" value="1"/>
</dbReference>
<evidence type="ECO:0000259" key="1">
    <source>
        <dbReference type="Pfam" id="PF13649"/>
    </source>
</evidence>
<dbReference type="EMBL" id="VIGC01000019">
    <property type="protein sequence ID" value="TQE94911.1"/>
    <property type="molecule type" value="Genomic_DNA"/>
</dbReference>
<dbReference type="Proteomes" id="UP000317371">
    <property type="component" value="Unassembled WGS sequence"/>
</dbReference>
<dbReference type="AlphaFoldDB" id="A0A540VDS1"/>
<comment type="caution">
    <text evidence="2">The sequence shown here is derived from an EMBL/GenBank/DDBJ whole genome shotgun (WGS) entry which is preliminary data.</text>
</comment>
<dbReference type="InParanoid" id="A0A540VDS1"/>
<evidence type="ECO:0000313" key="3">
    <source>
        <dbReference type="Proteomes" id="UP000317371"/>
    </source>
</evidence>
<name>A0A540VDS1_9CHLR</name>
<dbReference type="GO" id="GO:0032259">
    <property type="term" value="P:methylation"/>
    <property type="evidence" value="ECO:0007669"/>
    <property type="project" value="UniProtKB-KW"/>
</dbReference>
<feature type="domain" description="Methyltransferase" evidence="1">
    <location>
        <begin position="40"/>
        <end position="133"/>
    </location>
</feature>
<reference evidence="2 3" key="1">
    <citation type="submission" date="2019-06" db="EMBL/GenBank/DDBJ databases">
        <title>Genome sequence of Litorilinea aerophila BAA-2444.</title>
        <authorList>
            <person name="Maclea K.S."/>
            <person name="Maurais E.G."/>
            <person name="Iannazzi L.C."/>
        </authorList>
    </citation>
    <scope>NUCLEOTIDE SEQUENCE [LARGE SCALE GENOMIC DNA]</scope>
    <source>
        <strain evidence="2 3">ATCC BAA-2444</strain>
    </source>
</reference>
<dbReference type="InterPro" id="IPR029063">
    <property type="entry name" value="SAM-dependent_MTases_sf"/>
</dbReference>
<keyword evidence="2" id="KW-0808">Transferase</keyword>
<proteinExistence type="predicted"/>
<dbReference type="GO" id="GO:0008168">
    <property type="term" value="F:methyltransferase activity"/>
    <property type="evidence" value="ECO:0007669"/>
    <property type="project" value="UniProtKB-KW"/>
</dbReference>
<dbReference type="CDD" id="cd02440">
    <property type="entry name" value="AdoMet_MTases"/>
    <property type="match status" value="1"/>
</dbReference>
<dbReference type="InterPro" id="IPR041698">
    <property type="entry name" value="Methyltransf_25"/>
</dbReference>
<protein>
    <submittedName>
        <fullName evidence="2">Methyltransferase domain-containing protein</fullName>
    </submittedName>
</protein>
<accession>A0A540VDS1</accession>
<keyword evidence="2" id="KW-0489">Methyltransferase</keyword>
<keyword evidence="3" id="KW-1185">Reference proteome</keyword>
<organism evidence="2 3">
    <name type="scientific">Litorilinea aerophila</name>
    <dbReference type="NCBI Taxonomy" id="1204385"/>
    <lineage>
        <taxon>Bacteria</taxon>
        <taxon>Bacillati</taxon>
        <taxon>Chloroflexota</taxon>
        <taxon>Caldilineae</taxon>
        <taxon>Caldilineales</taxon>
        <taxon>Caldilineaceae</taxon>
        <taxon>Litorilinea</taxon>
    </lineage>
</organism>
<dbReference type="PANTHER" id="PTHR43591">
    <property type="entry name" value="METHYLTRANSFERASE"/>
    <property type="match status" value="1"/>
</dbReference>
<dbReference type="Pfam" id="PF13649">
    <property type="entry name" value="Methyltransf_25"/>
    <property type="match status" value="1"/>
</dbReference>
<dbReference type="OrthoDB" id="43862at2"/>
<dbReference type="Gene3D" id="3.40.50.150">
    <property type="entry name" value="Vaccinia Virus protein VP39"/>
    <property type="match status" value="1"/>
</dbReference>
<evidence type="ECO:0000313" key="2">
    <source>
        <dbReference type="EMBL" id="TQE94911.1"/>
    </source>
</evidence>
<sequence>MVQRQFGAHAHAYATSPVHARGASLARLVELVQPERPWQVLDIATAAGHTAFAFAPHVAHVVATDLTPEMLGVAARLAAEKGLANLSFQQADAEDLPFPPGRFDLVTCRIAPHHFPHIDRFLAEAARVLRPGGILAVVDNVVPGPGDAGEAADEALLAAGRYINDFERLRDPSHHRALSLGEWLAALEGAGFHLLHQETAPKRMEFQPWAERMGAAPETIQLLRSMLEDAPPAARDFLRPELSDGQLFFYLTEAILVASHG</sequence>